<evidence type="ECO:0000256" key="5">
    <source>
        <dbReference type="ARBA" id="ARBA00022692"/>
    </source>
</evidence>
<feature type="transmembrane region" description="Helical" evidence="8">
    <location>
        <begin position="7"/>
        <end position="27"/>
    </location>
</feature>
<feature type="transmembrane region" description="Helical" evidence="8">
    <location>
        <begin position="75"/>
        <end position="106"/>
    </location>
</feature>
<keyword evidence="3" id="KW-0813">Transport</keyword>
<dbReference type="RefSeq" id="WP_097151010.1">
    <property type="nucleotide sequence ID" value="NZ_OBQC01000019.1"/>
</dbReference>
<feature type="transmembrane region" description="Helical" evidence="8">
    <location>
        <begin position="180"/>
        <end position="202"/>
    </location>
</feature>
<dbReference type="AlphaFoldDB" id="A0A285UTQ4"/>
<dbReference type="Proteomes" id="UP000219252">
    <property type="component" value="Unassembled WGS sequence"/>
</dbReference>
<dbReference type="GO" id="GO:0009847">
    <property type="term" value="P:spore germination"/>
    <property type="evidence" value="ECO:0007669"/>
    <property type="project" value="InterPro"/>
</dbReference>
<keyword evidence="7 8" id="KW-0472">Membrane</keyword>
<feature type="transmembrane region" description="Helical" evidence="8">
    <location>
        <begin position="265"/>
        <end position="287"/>
    </location>
</feature>
<evidence type="ECO:0000256" key="7">
    <source>
        <dbReference type="ARBA" id="ARBA00023136"/>
    </source>
</evidence>
<dbReference type="OrthoDB" id="2930450at2"/>
<dbReference type="EMBL" id="OBQC01000019">
    <property type="protein sequence ID" value="SOC44076.1"/>
    <property type="molecule type" value="Genomic_DNA"/>
</dbReference>
<keyword evidence="5 8" id="KW-0812">Transmembrane</keyword>
<proteinExistence type="inferred from homology"/>
<accession>A0A285UTQ4</accession>
<feature type="transmembrane region" description="Helical" evidence="8">
    <location>
        <begin position="33"/>
        <end position="55"/>
    </location>
</feature>
<evidence type="ECO:0000313" key="10">
    <source>
        <dbReference type="Proteomes" id="UP000219252"/>
    </source>
</evidence>
<dbReference type="Pfam" id="PF03845">
    <property type="entry name" value="Spore_permease"/>
    <property type="match status" value="1"/>
</dbReference>
<feature type="transmembrane region" description="Helical" evidence="8">
    <location>
        <begin position="136"/>
        <end position="158"/>
    </location>
</feature>
<organism evidence="9 10">
    <name type="scientific">Ureibacillus acetophenoni</name>
    <dbReference type="NCBI Taxonomy" id="614649"/>
    <lineage>
        <taxon>Bacteria</taxon>
        <taxon>Bacillati</taxon>
        <taxon>Bacillota</taxon>
        <taxon>Bacilli</taxon>
        <taxon>Bacillales</taxon>
        <taxon>Caryophanaceae</taxon>
        <taxon>Ureibacillus</taxon>
    </lineage>
</organism>
<evidence type="ECO:0000256" key="8">
    <source>
        <dbReference type="SAM" id="Phobius"/>
    </source>
</evidence>
<evidence type="ECO:0000256" key="1">
    <source>
        <dbReference type="ARBA" id="ARBA00004141"/>
    </source>
</evidence>
<comment type="subcellular location">
    <subcellularLocation>
        <location evidence="1">Membrane</location>
        <topology evidence="1">Multi-pass membrane protein</topology>
    </subcellularLocation>
</comment>
<evidence type="ECO:0000256" key="6">
    <source>
        <dbReference type="ARBA" id="ARBA00022989"/>
    </source>
</evidence>
<gene>
    <name evidence="9" type="ORF">SAMN05877842_1194</name>
</gene>
<comment type="similarity">
    <text evidence="2">Belongs to the amino acid-polyamine-organocation (APC) superfamily. Spore germination protein (SGP) (TC 2.A.3.9) family.</text>
</comment>
<keyword evidence="6 8" id="KW-1133">Transmembrane helix</keyword>
<protein>
    <submittedName>
        <fullName evidence="9">Spore germination protein</fullName>
    </submittedName>
</protein>
<evidence type="ECO:0000256" key="2">
    <source>
        <dbReference type="ARBA" id="ARBA00007998"/>
    </source>
</evidence>
<name>A0A285UTQ4_9BACL</name>
<feature type="transmembrane region" description="Helical" evidence="8">
    <location>
        <begin position="214"/>
        <end position="235"/>
    </location>
</feature>
<dbReference type="InterPro" id="IPR004761">
    <property type="entry name" value="Spore_GerAB"/>
</dbReference>
<dbReference type="GO" id="GO:0016020">
    <property type="term" value="C:membrane"/>
    <property type="evidence" value="ECO:0007669"/>
    <property type="project" value="UniProtKB-SubCell"/>
</dbReference>
<dbReference type="PANTHER" id="PTHR34975:SF2">
    <property type="entry name" value="SPORE GERMINATION PROTEIN A2"/>
    <property type="match status" value="1"/>
</dbReference>
<feature type="transmembrane region" description="Helical" evidence="8">
    <location>
        <begin position="112"/>
        <end position="129"/>
    </location>
</feature>
<evidence type="ECO:0000313" key="9">
    <source>
        <dbReference type="EMBL" id="SOC44076.1"/>
    </source>
</evidence>
<reference evidence="10" key="1">
    <citation type="submission" date="2017-08" db="EMBL/GenBank/DDBJ databases">
        <authorList>
            <person name="Varghese N."/>
            <person name="Submissions S."/>
        </authorList>
    </citation>
    <scope>NUCLEOTIDE SEQUENCE [LARGE SCALE GENOMIC DNA]</scope>
    <source>
        <strain evidence="10">JC23</strain>
    </source>
</reference>
<evidence type="ECO:0000256" key="3">
    <source>
        <dbReference type="ARBA" id="ARBA00022448"/>
    </source>
</evidence>
<keyword evidence="4" id="KW-0309">Germination</keyword>
<keyword evidence="10" id="KW-1185">Reference proteome</keyword>
<feature type="transmembrane region" description="Helical" evidence="8">
    <location>
        <begin position="334"/>
        <end position="358"/>
    </location>
</feature>
<feature type="transmembrane region" description="Helical" evidence="8">
    <location>
        <begin position="308"/>
        <end position="328"/>
    </location>
</feature>
<sequence>MSRYYYYLVLVNMFANIITSVPVILFQNRKDGAIISMILAMIVGLICITFFTKFFNSFPGKTLPDMLKQTMPKWFTVIFTFVLVIVWFVAGLITLITYTILLIRFLTPETSLVMGTITILLFVTFGCFMKADKVLYTIEIIFIITMPLIIFIFVKAYLDEHIEWLYIKVAFTHINTFPQIIPFAAVLFLFLGVMNLIIFNQFFTVKQTFGWKQISALTLIGSGVLFTTYFIPVGFQGFENIDTMMYPWISTADSMRMRYGVIERVVFIFLLFYLAFSVISLLIHWHVTIELLKSVFNFNKLKVRGIQVIPFIIITIFSLITIIAVQFINELNLYFFTSYFFVSLLFLVPCLMLVLWIIKRRFKQHDKKES</sequence>
<evidence type="ECO:0000256" key="4">
    <source>
        <dbReference type="ARBA" id="ARBA00022544"/>
    </source>
</evidence>
<dbReference type="PANTHER" id="PTHR34975">
    <property type="entry name" value="SPORE GERMINATION PROTEIN A2"/>
    <property type="match status" value="1"/>
</dbReference>